<accession>A0A4Q9L6F3</accession>
<proteinExistence type="predicted"/>
<dbReference type="EMBL" id="PITJ01000337">
    <property type="protein sequence ID" value="TBU03197.1"/>
    <property type="molecule type" value="Genomic_DNA"/>
</dbReference>
<dbReference type="Proteomes" id="UP000292362">
    <property type="component" value="Unassembled WGS sequence"/>
</dbReference>
<comment type="caution">
    <text evidence="1">The sequence shown here is derived from an EMBL/GenBank/DDBJ whole genome shotgun (WGS) entry which is preliminary data.</text>
</comment>
<name>A0A4Q9L6F3_9MICR</name>
<dbReference type="VEuPathDB" id="MicrosporidiaDB:CWI37_0337p0020"/>
<evidence type="ECO:0000313" key="1">
    <source>
        <dbReference type="EMBL" id="TBU03197.1"/>
    </source>
</evidence>
<gene>
    <name evidence="1" type="ORF">CWI37_0337p0020</name>
</gene>
<protein>
    <submittedName>
        <fullName evidence="1">Uncharacterized protein</fullName>
    </submittedName>
</protein>
<dbReference type="SUPFAM" id="SSF52047">
    <property type="entry name" value="RNI-like"/>
    <property type="match status" value="2"/>
</dbReference>
<organism evidence="1 2">
    <name type="scientific">Hamiltosporidium tvaerminnensis</name>
    <dbReference type="NCBI Taxonomy" id="1176355"/>
    <lineage>
        <taxon>Eukaryota</taxon>
        <taxon>Fungi</taxon>
        <taxon>Fungi incertae sedis</taxon>
        <taxon>Microsporidia</taxon>
        <taxon>Dubosqiidae</taxon>
        <taxon>Hamiltosporidium</taxon>
    </lineage>
</organism>
<sequence>MNRHFIVNLIKKKEKNQEIRKIYSSKYWYIIEILSKIFIFFKFLSLIDCFDIEVIFSDEAENLQLYENPESGFSGNIDNTSNICCRDTIGMPKTKAKDVSIAKNTLNNVYEKDCVSIDSGKGRKERQNANNKRKFDSDMSKSKKTYVTINEKAESTLDHDQYQPLDLSCKKKFKFAKRNEDRNKEWIIISQNSLVFDYSDEFKIRSEYFDAAINPKYSIRNFTNLKIDIQTFKIFLYVLRFGYNIKFLELETEKFEVFLELFYDLQCYAESDIIRNLYKNMFSGLRNSNGSLDKNIGKKKFENILLIPNLLCLPFLNALFDTIDVKYDENTKELSFLKRTNQKKLNFFDRKEINEIIIRTTPEILMLLNDASGNNIVLLQQLISNFKINGIKISHDNIYYSESEYNNKASMYEYSIQTLPLSNKSDSSLLITSILNKNYFKIKFLELERVNISETDILFVQQFIELESLMLYKCAIPPRSHFLWRIFSFYQKLVTLKIRGFVLSITFFKKLHSSKIESLDLSYSSFDKNTSKLYEYRNGVDSLRKLWLDNSNLGYKVLKFLLISEKLEFLSWKNADLNDFKLGKTCFFPWKDLNKNVSNVNSSCFQLKSLLLHNINLTFLLEILKQSFLHSSMQTLALSKCSVNSDVMESLKEFTHLKTLKLCDLTQGLKFSSDMKYLFIDSLISIDISNSEFIKDDITIFLKQFKCLKKLRISNSKHKKEILELIAVDSNFFSLEELDITENIFSVYELDRLSQMKNLKCLLITLDDSIYKDFVSQMGKMYFENMNKLVFINTDITKEIFQLILEQTSLIDLSFKNSKLTNDFFPISIPVSLEKLKHIYFINTTISTEIKRKLMCLKFYDITVSFQ</sequence>
<reference evidence="1 2" key="1">
    <citation type="submission" date="2017-12" db="EMBL/GenBank/DDBJ databases">
        <authorList>
            <person name="Pombert J.-F."/>
            <person name="Haag K.L."/>
            <person name="Ebert D."/>
        </authorList>
    </citation>
    <scope>NUCLEOTIDE SEQUENCE [LARGE SCALE GENOMIC DNA]</scope>
    <source>
        <strain evidence="1">FI-OER-3-3</strain>
    </source>
</reference>
<dbReference type="AlphaFoldDB" id="A0A4Q9L6F3"/>
<evidence type="ECO:0000313" key="2">
    <source>
        <dbReference type="Proteomes" id="UP000292362"/>
    </source>
</evidence>
<dbReference type="Gene3D" id="3.80.10.10">
    <property type="entry name" value="Ribonuclease Inhibitor"/>
    <property type="match status" value="2"/>
</dbReference>
<dbReference type="InterPro" id="IPR032675">
    <property type="entry name" value="LRR_dom_sf"/>
</dbReference>